<dbReference type="RefSeq" id="WP_341581702.1">
    <property type="nucleotide sequence ID" value="NZ_CP101118.1"/>
</dbReference>
<gene>
    <name evidence="1" type="ORF">NLK58_00530</name>
</gene>
<keyword evidence="2" id="KW-1185">Reference proteome</keyword>
<evidence type="ECO:0008006" key="3">
    <source>
        <dbReference type="Google" id="ProtNLM"/>
    </source>
</evidence>
<protein>
    <recommendedName>
        <fullName evidence="3">GIY-YIG nuclease family protein</fullName>
    </recommendedName>
</protein>
<evidence type="ECO:0000313" key="2">
    <source>
        <dbReference type="Proteomes" id="UP001475781"/>
    </source>
</evidence>
<sequence length="90" mass="10434">MGRKQVIQALEQKAVSCNDMKYDGRLTCPKSYGVYQIVNTANAGKTFRYGNHPVRQSELQREFGDCCLVYLFLEREYAFRMQKILNNDGD</sequence>
<proteinExistence type="predicted"/>
<accession>A0ABZ2W1Z5</accession>
<dbReference type="EMBL" id="CP101118">
    <property type="protein sequence ID" value="WZF88741.1"/>
    <property type="molecule type" value="Genomic_DNA"/>
</dbReference>
<name>A0ABZ2W1Z5_9GAMM</name>
<reference evidence="1 2" key="1">
    <citation type="submission" date="2022-07" db="EMBL/GenBank/DDBJ databases">
        <title>A copper resistant bacterium isolated from sediment samples of deep sea hydrothermal areas.</title>
        <authorList>
            <person name="Zeng X."/>
        </authorList>
    </citation>
    <scope>NUCLEOTIDE SEQUENCE [LARGE SCALE GENOMIC DNA]</scope>
    <source>
        <strain evidence="2">CuT 6</strain>
    </source>
</reference>
<dbReference type="Proteomes" id="UP001475781">
    <property type="component" value="Chromosome"/>
</dbReference>
<organism evidence="1 2">
    <name type="scientific">Marinobacter metalliresistant</name>
    <dbReference type="NCBI Taxonomy" id="2961995"/>
    <lineage>
        <taxon>Bacteria</taxon>
        <taxon>Pseudomonadati</taxon>
        <taxon>Pseudomonadota</taxon>
        <taxon>Gammaproteobacteria</taxon>
        <taxon>Pseudomonadales</taxon>
        <taxon>Marinobacteraceae</taxon>
        <taxon>Marinobacter</taxon>
    </lineage>
</organism>
<evidence type="ECO:0000313" key="1">
    <source>
        <dbReference type="EMBL" id="WZF88741.1"/>
    </source>
</evidence>